<feature type="non-terminal residue" evidence="2">
    <location>
        <position position="1"/>
    </location>
</feature>
<comment type="caution">
    <text evidence="2">The sequence shown here is derived from an EMBL/GenBank/DDBJ whole genome shotgun (WGS) entry which is preliminary data.</text>
</comment>
<dbReference type="Proteomes" id="UP001328107">
    <property type="component" value="Unassembled WGS sequence"/>
</dbReference>
<reference evidence="3" key="1">
    <citation type="submission" date="2022-10" db="EMBL/GenBank/DDBJ databases">
        <title>Genome assembly of Pristionchus species.</title>
        <authorList>
            <person name="Yoshida K."/>
            <person name="Sommer R.J."/>
        </authorList>
    </citation>
    <scope>NUCLEOTIDE SEQUENCE [LARGE SCALE GENOMIC DNA]</scope>
    <source>
        <strain evidence="3">RS5460</strain>
    </source>
</reference>
<sequence length="95" mass="10172">LPIMSFLRRLHPFPPCLQLIRQGFSLFLQPSLLPPMPIPSPLQHQRRHNYVPPPPPVPLLPPPSLSPPLGEGGRGAPRQAPPPLIPPSRGAGGGG</sequence>
<accession>A0AAN4ZJJ0</accession>
<feature type="region of interest" description="Disordered" evidence="1">
    <location>
        <begin position="37"/>
        <end position="95"/>
    </location>
</feature>
<feature type="compositionally biased region" description="Pro residues" evidence="1">
    <location>
        <begin position="51"/>
        <end position="66"/>
    </location>
</feature>
<gene>
    <name evidence="2" type="ORF">PMAYCL1PPCAC_12608</name>
</gene>
<name>A0AAN4ZJJ0_9BILA</name>
<evidence type="ECO:0000313" key="3">
    <source>
        <dbReference type="Proteomes" id="UP001328107"/>
    </source>
</evidence>
<evidence type="ECO:0000313" key="2">
    <source>
        <dbReference type="EMBL" id="GMR42413.1"/>
    </source>
</evidence>
<dbReference type="EMBL" id="BTRK01000003">
    <property type="protein sequence ID" value="GMR42413.1"/>
    <property type="molecule type" value="Genomic_DNA"/>
</dbReference>
<proteinExistence type="predicted"/>
<evidence type="ECO:0000256" key="1">
    <source>
        <dbReference type="SAM" id="MobiDB-lite"/>
    </source>
</evidence>
<dbReference type="AlphaFoldDB" id="A0AAN4ZJJ0"/>
<protein>
    <submittedName>
        <fullName evidence="2">Uncharacterized protein</fullName>
    </submittedName>
</protein>
<organism evidence="2 3">
    <name type="scientific">Pristionchus mayeri</name>
    <dbReference type="NCBI Taxonomy" id="1317129"/>
    <lineage>
        <taxon>Eukaryota</taxon>
        <taxon>Metazoa</taxon>
        <taxon>Ecdysozoa</taxon>
        <taxon>Nematoda</taxon>
        <taxon>Chromadorea</taxon>
        <taxon>Rhabditida</taxon>
        <taxon>Rhabditina</taxon>
        <taxon>Diplogasteromorpha</taxon>
        <taxon>Diplogasteroidea</taxon>
        <taxon>Neodiplogasteridae</taxon>
        <taxon>Pristionchus</taxon>
    </lineage>
</organism>
<feature type="non-terminal residue" evidence="2">
    <location>
        <position position="95"/>
    </location>
</feature>
<keyword evidence="3" id="KW-1185">Reference proteome</keyword>